<dbReference type="PANTHER" id="PTHR22895:SF0">
    <property type="entry name" value="ARMADILLO REPEAT-CONTAINING PROTEIN 6"/>
    <property type="match status" value="1"/>
</dbReference>
<dbReference type="InterPro" id="IPR000225">
    <property type="entry name" value="Armadillo"/>
</dbReference>
<sequence>MRSRKSKIVISIKLYIITALAGNDDVKRDLVKTGLVPIIVSLLRRHSGNPTTAASMLKCISALSLREAAHGRAFLEHGAADVVVECLAAHADRADVQKNGCWAVRNMVARYREHNAKLLELGIEAVLQRAYDKFADQFGFDIKSALRDLDCDVKFDEQWKGRGVQLEQ</sequence>
<dbReference type="InterPro" id="IPR016024">
    <property type="entry name" value="ARM-type_fold"/>
</dbReference>
<gene>
    <name evidence="3" type="ORF">EEDITHA_LOCUS13561</name>
</gene>
<comment type="caution">
    <text evidence="3">The sequence shown here is derived from an EMBL/GenBank/DDBJ whole genome shotgun (WGS) entry which is preliminary data.</text>
</comment>
<name>A0AAU9UNP7_EUPED</name>
<accession>A0AAU9UNP7</accession>
<dbReference type="GO" id="GO:0002244">
    <property type="term" value="P:hematopoietic progenitor cell differentiation"/>
    <property type="evidence" value="ECO:0007669"/>
    <property type="project" value="TreeGrafter"/>
</dbReference>
<proteinExistence type="predicted"/>
<protein>
    <recommendedName>
        <fullName evidence="5">Armadillo repeat-containing protein 6</fullName>
    </recommendedName>
</protein>
<evidence type="ECO:0000256" key="2">
    <source>
        <dbReference type="SAM" id="SignalP"/>
    </source>
</evidence>
<dbReference type="Proteomes" id="UP001153954">
    <property type="component" value="Unassembled WGS sequence"/>
</dbReference>
<dbReference type="AlphaFoldDB" id="A0AAU9UNP7"/>
<keyword evidence="4" id="KW-1185">Reference proteome</keyword>
<organism evidence="3 4">
    <name type="scientific">Euphydryas editha</name>
    <name type="common">Edith's checkerspot</name>
    <dbReference type="NCBI Taxonomy" id="104508"/>
    <lineage>
        <taxon>Eukaryota</taxon>
        <taxon>Metazoa</taxon>
        <taxon>Ecdysozoa</taxon>
        <taxon>Arthropoda</taxon>
        <taxon>Hexapoda</taxon>
        <taxon>Insecta</taxon>
        <taxon>Pterygota</taxon>
        <taxon>Neoptera</taxon>
        <taxon>Endopterygota</taxon>
        <taxon>Lepidoptera</taxon>
        <taxon>Glossata</taxon>
        <taxon>Ditrysia</taxon>
        <taxon>Papilionoidea</taxon>
        <taxon>Nymphalidae</taxon>
        <taxon>Nymphalinae</taxon>
        <taxon>Euphydryas</taxon>
    </lineage>
</organism>
<evidence type="ECO:0000256" key="1">
    <source>
        <dbReference type="ARBA" id="ARBA00022737"/>
    </source>
</evidence>
<dbReference type="PANTHER" id="PTHR22895">
    <property type="entry name" value="ARMADILLO REPEAT-CONTAINING PROTEIN 6"/>
    <property type="match status" value="1"/>
</dbReference>
<dbReference type="EMBL" id="CAKOGL010000019">
    <property type="protein sequence ID" value="CAH2098450.1"/>
    <property type="molecule type" value="Genomic_DNA"/>
</dbReference>
<evidence type="ECO:0000313" key="4">
    <source>
        <dbReference type="Proteomes" id="UP001153954"/>
    </source>
</evidence>
<dbReference type="InterPro" id="IPR011989">
    <property type="entry name" value="ARM-like"/>
</dbReference>
<feature type="signal peptide" evidence="2">
    <location>
        <begin position="1"/>
        <end position="21"/>
    </location>
</feature>
<evidence type="ECO:0000313" key="3">
    <source>
        <dbReference type="EMBL" id="CAH2098450.1"/>
    </source>
</evidence>
<reference evidence="3" key="1">
    <citation type="submission" date="2022-03" db="EMBL/GenBank/DDBJ databases">
        <authorList>
            <person name="Tunstrom K."/>
        </authorList>
    </citation>
    <scope>NUCLEOTIDE SEQUENCE</scope>
</reference>
<feature type="chain" id="PRO_5043740057" description="Armadillo repeat-containing protein 6" evidence="2">
    <location>
        <begin position="22"/>
        <end position="168"/>
    </location>
</feature>
<dbReference type="Gene3D" id="1.25.10.10">
    <property type="entry name" value="Leucine-rich Repeat Variant"/>
    <property type="match status" value="1"/>
</dbReference>
<keyword evidence="2" id="KW-0732">Signal</keyword>
<dbReference type="SUPFAM" id="SSF48371">
    <property type="entry name" value="ARM repeat"/>
    <property type="match status" value="1"/>
</dbReference>
<dbReference type="SMART" id="SM00185">
    <property type="entry name" value="ARM"/>
    <property type="match status" value="2"/>
</dbReference>
<keyword evidence="1" id="KW-0677">Repeat</keyword>
<evidence type="ECO:0008006" key="5">
    <source>
        <dbReference type="Google" id="ProtNLM"/>
    </source>
</evidence>